<keyword evidence="6" id="KW-0143">Chaperone</keyword>
<gene>
    <name evidence="11" type="ORF">HNP55_002453</name>
</gene>
<protein>
    <recommendedName>
        <fullName evidence="9">peptidylprolyl isomerase</fullName>
        <ecNumber evidence="9">5.2.1.8</ecNumber>
    </recommendedName>
</protein>
<evidence type="ECO:0000259" key="10">
    <source>
        <dbReference type="PROSITE" id="PS50059"/>
    </source>
</evidence>
<evidence type="ECO:0000313" key="11">
    <source>
        <dbReference type="EMBL" id="MBB4843930.1"/>
    </source>
</evidence>
<evidence type="ECO:0000256" key="1">
    <source>
        <dbReference type="ARBA" id="ARBA00000971"/>
    </source>
</evidence>
<dbReference type="Gene3D" id="2.40.10.330">
    <property type="match status" value="1"/>
</dbReference>
<dbReference type="InterPro" id="IPR001179">
    <property type="entry name" value="PPIase_FKBP_dom"/>
</dbReference>
<comment type="caution">
    <text evidence="11">The sequence shown here is derived from an EMBL/GenBank/DDBJ whole genome shotgun (WGS) entry which is preliminary data.</text>
</comment>
<keyword evidence="7 9" id="KW-0413">Isomerase</keyword>
<sequence length="173" mass="18587">MKISAPCVVALSWRLEDAQGQMIDELAEPLEFFYGGSDLFAKVEEALLDQQAGYAVSLALQPEEAFGDYDSSLVCFESRSLFPDEVEPGMQLEGLPEGAATPDMPEHALYTITDVYPEHVVLDGNHPLAGIGLRMHLKVLEVRAASEAEIEAGSLGEAVFSVIGGAPADEPLH</sequence>
<dbReference type="GO" id="GO:0042026">
    <property type="term" value="P:protein refolding"/>
    <property type="evidence" value="ECO:0007669"/>
    <property type="project" value="UniProtKB-ARBA"/>
</dbReference>
<dbReference type="SUPFAM" id="SSF54534">
    <property type="entry name" value="FKBP-like"/>
    <property type="match status" value="1"/>
</dbReference>
<dbReference type="EMBL" id="JACHLP010000004">
    <property type="protein sequence ID" value="MBB4843930.1"/>
    <property type="molecule type" value="Genomic_DNA"/>
</dbReference>
<comment type="function">
    <text evidence="8">Also involved in hydrogenase metallocenter assembly, probably by participating in the nickel insertion step. This function in hydrogenase biosynthesis requires chaperone activity and the presence of the metal-binding domain, but not PPIase activity.</text>
</comment>
<organism evidence="11 12">
    <name type="scientific">Roseateles oligotrophus</name>
    <dbReference type="NCBI Taxonomy" id="1769250"/>
    <lineage>
        <taxon>Bacteria</taxon>
        <taxon>Pseudomonadati</taxon>
        <taxon>Pseudomonadota</taxon>
        <taxon>Betaproteobacteria</taxon>
        <taxon>Burkholderiales</taxon>
        <taxon>Sphaerotilaceae</taxon>
        <taxon>Roseateles</taxon>
    </lineage>
</organism>
<dbReference type="Proteomes" id="UP000562027">
    <property type="component" value="Unassembled WGS sequence"/>
</dbReference>
<dbReference type="PROSITE" id="PS50059">
    <property type="entry name" value="FKBP_PPIASE"/>
    <property type="match status" value="1"/>
</dbReference>
<proteinExistence type="inferred from homology"/>
<evidence type="ECO:0000256" key="3">
    <source>
        <dbReference type="ARBA" id="ARBA00006577"/>
    </source>
</evidence>
<keyword evidence="12" id="KW-1185">Reference proteome</keyword>
<dbReference type="InterPro" id="IPR048261">
    <property type="entry name" value="SlpA/SlyD-like_ins_sf"/>
</dbReference>
<name>A0A840L6Y2_9BURK</name>
<evidence type="ECO:0000256" key="2">
    <source>
        <dbReference type="ARBA" id="ARBA00004496"/>
    </source>
</evidence>
<keyword evidence="4" id="KW-0963">Cytoplasm</keyword>
<dbReference type="RefSeq" id="WP_184299622.1">
    <property type="nucleotide sequence ID" value="NZ_JACHLP010000004.1"/>
</dbReference>
<dbReference type="GO" id="GO:0005737">
    <property type="term" value="C:cytoplasm"/>
    <property type="evidence" value="ECO:0007669"/>
    <property type="project" value="UniProtKB-SubCell"/>
</dbReference>
<dbReference type="Gene3D" id="3.10.50.40">
    <property type="match status" value="1"/>
</dbReference>
<evidence type="ECO:0000313" key="12">
    <source>
        <dbReference type="Proteomes" id="UP000562027"/>
    </source>
</evidence>
<evidence type="ECO:0000256" key="8">
    <source>
        <dbReference type="ARBA" id="ARBA00037071"/>
    </source>
</evidence>
<dbReference type="AlphaFoldDB" id="A0A840L6Y2"/>
<evidence type="ECO:0000256" key="7">
    <source>
        <dbReference type="ARBA" id="ARBA00023235"/>
    </source>
</evidence>
<evidence type="ECO:0000256" key="6">
    <source>
        <dbReference type="ARBA" id="ARBA00023186"/>
    </source>
</evidence>
<dbReference type="GO" id="GO:0003755">
    <property type="term" value="F:peptidyl-prolyl cis-trans isomerase activity"/>
    <property type="evidence" value="ECO:0007669"/>
    <property type="project" value="UniProtKB-KW"/>
</dbReference>
<reference evidence="11 12" key="1">
    <citation type="submission" date="2020-08" db="EMBL/GenBank/DDBJ databases">
        <title>Functional genomics of gut bacteria from endangered species of beetles.</title>
        <authorList>
            <person name="Carlos-Shanley C."/>
        </authorList>
    </citation>
    <scope>NUCLEOTIDE SEQUENCE [LARGE SCALE GENOMIC DNA]</scope>
    <source>
        <strain evidence="11 12">S00239</strain>
    </source>
</reference>
<keyword evidence="5 9" id="KW-0697">Rotamase</keyword>
<feature type="domain" description="PPIase FKBP-type" evidence="10">
    <location>
        <begin position="4"/>
        <end position="92"/>
    </location>
</feature>
<dbReference type="InterPro" id="IPR046357">
    <property type="entry name" value="PPIase_dom_sf"/>
</dbReference>
<comment type="subcellular location">
    <subcellularLocation>
        <location evidence="2">Cytoplasm</location>
    </subcellularLocation>
</comment>
<dbReference type="PANTHER" id="PTHR47861">
    <property type="entry name" value="FKBP-TYPE PEPTIDYL-PROLYL CIS-TRANS ISOMERASE SLYD"/>
    <property type="match status" value="1"/>
</dbReference>
<comment type="catalytic activity">
    <reaction evidence="1 9">
        <text>[protein]-peptidylproline (omega=180) = [protein]-peptidylproline (omega=0)</text>
        <dbReference type="Rhea" id="RHEA:16237"/>
        <dbReference type="Rhea" id="RHEA-COMP:10747"/>
        <dbReference type="Rhea" id="RHEA-COMP:10748"/>
        <dbReference type="ChEBI" id="CHEBI:83833"/>
        <dbReference type="ChEBI" id="CHEBI:83834"/>
        <dbReference type="EC" id="5.2.1.8"/>
    </reaction>
</comment>
<comment type="similarity">
    <text evidence="3">Belongs to the FKBP-type PPIase family.</text>
</comment>
<dbReference type="EC" id="5.2.1.8" evidence="9"/>
<dbReference type="PANTHER" id="PTHR47861:SF3">
    <property type="entry name" value="FKBP-TYPE PEPTIDYL-PROLYL CIS-TRANS ISOMERASE SLYD"/>
    <property type="match status" value="1"/>
</dbReference>
<evidence type="ECO:0000256" key="4">
    <source>
        <dbReference type="ARBA" id="ARBA00022490"/>
    </source>
</evidence>
<evidence type="ECO:0000256" key="5">
    <source>
        <dbReference type="ARBA" id="ARBA00023110"/>
    </source>
</evidence>
<evidence type="ECO:0000256" key="9">
    <source>
        <dbReference type="PROSITE-ProRule" id="PRU00277"/>
    </source>
</evidence>
<accession>A0A840L6Y2</accession>